<reference evidence="1 2" key="1">
    <citation type="journal article" date="2014" name="Genome Announc.">
        <title>Complete Genome Sequence of Hyphomicrobium nitrativorans Strain NL23, a Denitrifying Bacterium Isolated from Biofilm of a Methanol-Fed Denitrification System Treating Seawater at the Montreal Biodome.</title>
        <authorList>
            <person name="Martineau C."/>
            <person name="Villeneuve C."/>
            <person name="Mauffrey F."/>
            <person name="Villemur R."/>
        </authorList>
    </citation>
    <scope>NUCLEOTIDE SEQUENCE [LARGE SCALE GENOMIC DNA]</scope>
    <source>
        <strain evidence="1">NL23</strain>
    </source>
</reference>
<name>V5SEB7_9HYPH</name>
<dbReference type="Proteomes" id="UP000018542">
    <property type="component" value="Chromosome"/>
</dbReference>
<protein>
    <submittedName>
        <fullName evidence="1">Uncharacterized protein</fullName>
    </submittedName>
</protein>
<evidence type="ECO:0000313" key="2">
    <source>
        <dbReference type="Proteomes" id="UP000018542"/>
    </source>
</evidence>
<evidence type="ECO:0000313" key="1">
    <source>
        <dbReference type="EMBL" id="AHB48395.1"/>
    </source>
</evidence>
<dbReference type="PATRIC" id="fig|1029756.8.peg.1736"/>
<accession>V5SEB7</accession>
<dbReference type="KEGG" id="hni:W911_08330"/>
<organism evidence="1 2">
    <name type="scientific">Hyphomicrobium nitrativorans NL23</name>
    <dbReference type="NCBI Taxonomy" id="1029756"/>
    <lineage>
        <taxon>Bacteria</taxon>
        <taxon>Pseudomonadati</taxon>
        <taxon>Pseudomonadota</taxon>
        <taxon>Alphaproteobacteria</taxon>
        <taxon>Hyphomicrobiales</taxon>
        <taxon>Hyphomicrobiaceae</taxon>
        <taxon>Hyphomicrobium</taxon>
    </lineage>
</organism>
<dbReference type="OrthoDB" id="9807072at2"/>
<dbReference type="EMBL" id="CP006912">
    <property type="protein sequence ID" value="AHB48395.1"/>
    <property type="molecule type" value="Genomic_DNA"/>
</dbReference>
<proteinExistence type="predicted"/>
<dbReference type="RefSeq" id="WP_023787045.1">
    <property type="nucleotide sequence ID" value="NC_022997.1"/>
</dbReference>
<sequence length="99" mass="11348">MANPAKILVLRTGADDPFKFLVEVRDPDGKSHHDVTLRHETYRRLSGEKFAPETCVEAAFLFLLDREPKGSILSKFQIEQISDYFPEFEQAMPGYFPTV</sequence>
<dbReference type="HOGENOM" id="CLU_185250_0_0_5"/>
<dbReference type="AlphaFoldDB" id="V5SEB7"/>
<keyword evidence="2" id="KW-1185">Reference proteome</keyword>
<gene>
    <name evidence="1" type="ORF">W911_08330</name>
</gene>